<feature type="active site" description="Proton donor" evidence="11">
    <location>
        <position position="890"/>
    </location>
</feature>
<dbReference type="InterPro" id="IPR010121">
    <property type="entry name" value="Pyruvate_phosphate_dikinase"/>
</dbReference>
<feature type="domain" description="Pyruvate phosphate dikinase AMP/ATP-binding" evidence="16">
    <location>
        <begin position="363"/>
        <end position="416"/>
    </location>
</feature>
<keyword evidence="7 18" id="KW-0418">Kinase</keyword>
<evidence type="ECO:0000256" key="8">
    <source>
        <dbReference type="ARBA" id="ARBA00022840"/>
    </source>
</evidence>
<dbReference type="NCBIfam" id="TIGR01828">
    <property type="entry name" value="pyru_phos_dikin"/>
    <property type="match status" value="1"/>
</dbReference>
<evidence type="ECO:0000256" key="14">
    <source>
        <dbReference type="SAM" id="MobiDB-lite"/>
    </source>
</evidence>
<evidence type="ECO:0000256" key="11">
    <source>
        <dbReference type="PIRSR" id="PIRSR000853-1"/>
    </source>
</evidence>
<evidence type="ECO:0000313" key="18">
    <source>
        <dbReference type="EMBL" id="AIT69953.1"/>
    </source>
</evidence>
<feature type="binding site" evidence="13">
    <location>
        <position position="802"/>
    </location>
    <ligand>
        <name>Mg(2+)</name>
        <dbReference type="ChEBI" id="CHEBI:18420"/>
    </ligand>
</feature>
<feature type="compositionally biased region" description="Polar residues" evidence="14">
    <location>
        <begin position="51"/>
        <end position="68"/>
    </location>
</feature>
<feature type="binding site" evidence="12">
    <location>
        <position position="826"/>
    </location>
    <ligand>
        <name>substrate</name>
    </ligand>
</feature>
<evidence type="ECO:0000256" key="13">
    <source>
        <dbReference type="PIRSR" id="PIRSR000853-3"/>
    </source>
</evidence>
<dbReference type="GO" id="GO:0046872">
    <property type="term" value="F:metal ion binding"/>
    <property type="evidence" value="ECO:0007669"/>
    <property type="project" value="UniProtKB-UniRule"/>
</dbReference>
<dbReference type="InterPro" id="IPR002192">
    <property type="entry name" value="PPDK_AMP/ATP-bd"/>
</dbReference>
<keyword evidence="9 13" id="KW-0460">Magnesium</keyword>
<dbReference type="InterPro" id="IPR040442">
    <property type="entry name" value="Pyrv_kinase-like_dom_sf"/>
</dbReference>
<comment type="similarity">
    <text evidence="2 10">Belongs to the PEP-utilizing enzyme family.</text>
</comment>
<feature type="domain" description="PEP-utilising enzyme C-terminal" evidence="17">
    <location>
        <begin position="578"/>
        <end position="928"/>
    </location>
</feature>
<dbReference type="PIRSF" id="PIRSF000853">
    <property type="entry name" value="PPDK"/>
    <property type="match status" value="1"/>
</dbReference>
<dbReference type="InterPro" id="IPR000121">
    <property type="entry name" value="PEP_util_C"/>
</dbReference>
<keyword evidence="6" id="KW-0547">Nucleotide-binding</keyword>
<dbReference type="InterPro" id="IPR036637">
    <property type="entry name" value="Phosphohistidine_dom_sf"/>
</dbReference>
<keyword evidence="18" id="KW-0670">Pyruvate</keyword>
<comment type="catalytic activity">
    <reaction evidence="10">
        <text>pyruvate + phosphate + ATP = phosphoenolpyruvate + AMP + diphosphate + H(+)</text>
        <dbReference type="Rhea" id="RHEA:10756"/>
        <dbReference type="ChEBI" id="CHEBI:15361"/>
        <dbReference type="ChEBI" id="CHEBI:15378"/>
        <dbReference type="ChEBI" id="CHEBI:30616"/>
        <dbReference type="ChEBI" id="CHEBI:33019"/>
        <dbReference type="ChEBI" id="CHEBI:43474"/>
        <dbReference type="ChEBI" id="CHEBI:58702"/>
        <dbReference type="ChEBI" id="CHEBI:456215"/>
        <dbReference type="EC" id="2.7.9.1"/>
    </reaction>
</comment>
<dbReference type="InterPro" id="IPR008279">
    <property type="entry name" value="PEP-util_enz_mobile_dom"/>
</dbReference>
<protein>
    <recommendedName>
        <fullName evidence="3 10">Pyruvate, phosphate dikinase</fullName>
        <ecNumber evidence="3 10">2.7.9.1</ecNumber>
    </recommendedName>
</protein>
<sequence>MGSGTVEAFVSVPSKIVSVSTTATTTVAGRNSVPPPSGSRRKLTRGMHMKSQATQVKPDSPASASPGNTKRVYLLNEGNKDMKMLLGGKGANLCEMAKLALPVPPAFIITTETCLEYFSEGTGNLPKALNYEAELKTLEDDTGKTFGDPKNPLLVSVRSGAPASMPGMMDTVLNLGLNDEIVQGIIDTTGNERFAYDTYRRFLNMYSDVVMDMDKEPFEEVLDRIKARKGVKLDLEMDAEDWKEVVGEFKKLNPNVPTDPREQLRGAVLAVFRSWNNDRAIRYRSYNGIPDEWGTAVSVQAMAYGNMNDGCGTGVAFSRNPSTGENKFFGEFLPNAAGEDVVAGIRTPQPLEEMAEKWPEVYSELFSYQEKLEKYYGDMQDIEFTVENGRLYMLQCRNGKRTAKAAVKIAVDMVKEGTLTETDALLRIPANQMDFFLHPTLDPKAKKTLIGEGLPASPGAATGKIVFTPDDAEAMANVGEDVILVRKETTPEDIHGMKSAQGVLTALGGMTSHAAVVARGMGRCCVSGCTAAEVNFSAKTLTLGDVVLKEHDVITIDGSTGEVYLGAVDRRSATEDVDFQTVLGWADSMRKLKVFTNADTPEQAATARGLGAQGVGLCRSEHMFFEPERISAMRAMIVSESKEERLEHLATLSKFQRKDIEEILTEMDGLPVTIRLLDPPLHEFLPHSEDEMKALADTVGKPLSVVKDRVAQLQEVNPMLGFRGCRLSVVYPEITEMQAKAVAAGAAMCKKAGRNPKAEIMVPVVSTARELRLIVPRIQKAVAEELEEAGVKVEIPIGTMMELPRACQTADDIVATEGVEFMSFGTNDLTQSVWGFSRDDAIKFIGRYSEQGLLDFDPFARVDEKGVGGLIRTALDKARAQQPDTKVGICGEHGGEPDSVQFFHSLDFDYVSCSPFRVPIARIAAGQAAASESLKKAEKLYRESITNLKRKGKKSD</sequence>
<gene>
    <name evidence="18" type="primary">ppdk</name>
</gene>
<feature type="binding site" evidence="12">
    <location>
        <position position="825"/>
    </location>
    <ligand>
        <name>substrate</name>
    </ligand>
</feature>
<feature type="active site" description="Tele-phosphohistidine intermediate" evidence="11">
    <location>
        <position position="513"/>
    </location>
</feature>
<feature type="binding site" evidence="12">
    <location>
        <position position="675"/>
    </location>
    <ligand>
        <name>substrate</name>
    </ligand>
</feature>
<feature type="binding site" evidence="12">
    <location>
        <position position="828"/>
    </location>
    <ligand>
        <name>substrate</name>
    </ligand>
</feature>
<evidence type="ECO:0000256" key="1">
    <source>
        <dbReference type="ARBA" id="ARBA00001946"/>
    </source>
</evidence>
<keyword evidence="8" id="KW-0067">ATP-binding</keyword>
<dbReference type="InterPro" id="IPR018274">
    <property type="entry name" value="PEP_util_AS"/>
</dbReference>
<dbReference type="AlphaFoldDB" id="A0A097IU19"/>
<proteinExistence type="evidence at transcript level"/>
<dbReference type="NCBIfam" id="NF004531">
    <property type="entry name" value="PRK05878.1"/>
    <property type="match status" value="1"/>
</dbReference>
<dbReference type="Gene3D" id="1.10.189.10">
    <property type="entry name" value="Pyruvate Phosphate Dikinase, domain 2"/>
    <property type="match status" value="1"/>
</dbReference>
<dbReference type="Gene3D" id="1.20.80.30">
    <property type="match status" value="1"/>
</dbReference>
<evidence type="ECO:0000256" key="12">
    <source>
        <dbReference type="PIRSR" id="PIRSR000853-2"/>
    </source>
</evidence>
<dbReference type="EC" id="2.7.9.1" evidence="3 10"/>
<dbReference type="GO" id="GO:0016301">
    <property type="term" value="F:kinase activity"/>
    <property type="evidence" value="ECO:0007669"/>
    <property type="project" value="UniProtKB-UniRule"/>
</dbReference>
<dbReference type="SUPFAM" id="SSF52009">
    <property type="entry name" value="Phosphohistidine domain"/>
    <property type="match status" value="1"/>
</dbReference>
<feature type="binding site" evidence="12">
    <location>
        <position position="827"/>
    </location>
    <ligand>
        <name>substrate</name>
    </ligand>
</feature>
<dbReference type="SUPFAM" id="SSF51621">
    <property type="entry name" value="Phosphoenolpyruvate/pyruvate domain"/>
    <property type="match status" value="1"/>
</dbReference>
<dbReference type="GO" id="GO:0050242">
    <property type="term" value="F:pyruvate, phosphate dikinase activity"/>
    <property type="evidence" value="ECO:0007669"/>
    <property type="project" value="UniProtKB-UniRule"/>
</dbReference>
<dbReference type="EMBL" id="KM113690">
    <property type="protein sequence ID" value="AIT69953.1"/>
    <property type="molecule type" value="mRNA"/>
</dbReference>
<dbReference type="InterPro" id="IPR013815">
    <property type="entry name" value="ATP_grasp_subdomain_1"/>
</dbReference>
<feature type="region of interest" description="Disordered" evidence="14">
    <location>
        <begin position="27"/>
        <end position="69"/>
    </location>
</feature>
<accession>A0A097IU19</accession>
<dbReference type="Pfam" id="PF00391">
    <property type="entry name" value="PEP-utilizers"/>
    <property type="match status" value="1"/>
</dbReference>
<reference evidence="18" key="1">
    <citation type="journal article" date="2014" name="PLoS ONE">
        <title>Phylogeny of c4-photosynthesis enzymes based on algal transcriptomic and genomic data supports an archaeal/proteobacterial origin and multiple duplication for most c4-related genes.</title>
        <authorList>
            <person name="Chi S."/>
            <person name="Wu S."/>
            <person name="Yu J."/>
            <person name="Wang X."/>
            <person name="Tang X."/>
            <person name="Liu T."/>
        </authorList>
    </citation>
    <scope>NUCLEOTIDE SEQUENCE</scope>
    <source>
        <strain evidence="18">FSQE-2053123</strain>
    </source>
</reference>
<dbReference type="PANTHER" id="PTHR22931">
    <property type="entry name" value="PHOSPHOENOLPYRUVATE DIKINASE-RELATED"/>
    <property type="match status" value="1"/>
</dbReference>
<dbReference type="Gene3D" id="3.30.470.20">
    <property type="entry name" value="ATP-grasp fold, B domain"/>
    <property type="match status" value="1"/>
</dbReference>
<keyword evidence="5 13" id="KW-0479">Metal-binding</keyword>
<dbReference type="Gene3D" id="3.20.20.60">
    <property type="entry name" value="Phosphoenolpyruvate-binding domains"/>
    <property type="match status" value="1"/>
</dbReference>
<evidence type="ECO:0000256" key="5">
    <source>
        <dbReference type="ARBA" id="ARBA00022723"/>
    </source>
</evidence>
<feature type="binding site" evidence="13">
    <location>
        <position position="828"/>
    </location>
    <ligand>
        <name>Mg(2+)</name>
        <dbReference type="ChEBI" id="CHEBI:18420"/>
    </ligand>
</feature>
<dbReference type="Gene3D" id="3.50.30.10">
    <property type="entry name" value="Phosphohistidine domain"/>
    <property type="match status" value="1"/>
</dbReference>
<evidence type="ECO:0000259" key="16">
    <source>
        <dbReference type="Pfam" id="PF01326"/>
    </source>
</evidence>
<dbReference type="Pfam" id="PF02896">
    <property type="entry name" value="PEP-utilizers_C"/>
    <property type="match status" value="1"/>
</dbReference>
<feature type="domain" description="Pyruvate phosphate dikinase AMP/ATP-binding" evidence="16">
    <location>
        <begin position="132"/>
        <end position="350"/>
    </location>
</feature>
<keyword evidence="4" id="KW-0808">Transferase</keyword>
<feature type="compositionally biased region" description="Basic residues" evidence="14">
    <location>
        <begin position="39"/>
        <end position="48"/>
    </location>
</feature>
<dbReference type="PANTHER" id="PTHR22931:SF9">
    <property type="entry name" value="PYRUVATE, PHOSPHATE DIKINASE 1, CHLOROPLASTIC"/>
    <property type="match status" value="1"/>
</dbReference>
<dbReference type="Pfam" id="PF01326">
    <property type="entry name" value="PPDK_N"/>
    <property type="match status" value="3"/>
</dbReference>
<evidence type="ECO:0000259" key="17">
    <source>
        <dbReference type="Pfam" id="PF02896"/>
    </source>
</evidence>
<name>A0A097IU19_9PHAE</name>
<dbReference type="SUPFAM" id="SSF56059">
    <property type="entry name" value="Glutathione synthetase ATP-binding domain-like"/>
    <property type="match status" value="1"/>
</dbReference>
<evidence type="ECO:0000256" key="4">
    <source>
        <dbReference type="ARBA" id="ARBA00022679"/>
    </source>
</evidence>
<dbReference type="Gene3D" id="3.30.1490.20">
    <property type="entry name" value="ATP-grasp fold, A domain"/>
    <property type="match status" value="1"/>
</dbReference>
<evidence type="ECO:0000256" key="2">
    <source>
        <dbReference type="ARBA" id="ARBA00007837"/>
    </source>
</evidence>
<feature type="domain" description="PEP-utilising enzyme mobile" evidence="15">
    <location>
        <begin position="480"/>
        <end position="561"/>
    </location>
</feature>
<feature type="binding site" evidence="12">
    <location>
        <position position="619"/>
    </location>
    <ligand>
        <name>substrate</name>
    </ligand>
</feature>
<evidence type="ECO:0000256" key="9">
    <source>
        <dbReference type="ARBA" id="ARBA00022842"/>
    </source>
</evidence>
<evidence type="ECO:0000256" key="3">
    <source>
        <dbReference type="ARBA" id="ARBA00011994"/>
    </source>
</evidence>
<evidence type="ECO:0000256" key="10">
    <source>
        <dbReference type="PIRNR" id="PIRNR000853"/>
    </source>
</evidence>
<evidence type="ECO:0000259" key="15">
    <source>
        <dbReference type="Pfam" id="PF00391"/>
    </source>
</evidence>
<feature type="domain" description="Pyruvate phosphate dikinase AMP/ATP-binding" evidence="16">
    <location>
        <begin position="85"/>
        <end position="121"/>
    </location>
</feature>
<evidence type="ECO:0000256" key="6">
    <source>
        <dbReference type="ARBA" id="ARBA00022741"/>
    </source>
</evidence>
<feature type="binding site" evidence="12">
    <location>
        <position position="802"/>
    </location>
    <ligand>
        <name>substrate</name>
    </ligand>
</feature>
<comment type="cofactor">
    <cofactor evidence="1 10 13">
        <name>Mg(2+)</name>
        <dbReference type="ChEBI" id="CHEBI:18420"/>
    </cofactor>
</comment>
<dbReference type="PROSITE" id="PS00370">
    <property type="entry name" value="PEP_ENZYMES_PHOS_SITE"/>
    <property type="match status" value="1"/>
</dbReference>
<dbReference type="GO" id="GO:0005524">
    <property type="term" value="F:ATP binding"/>
    <property type="evidence" value="ECO:0007669"/>
    <property type="project" value="UniProtKB-UniRule"/>
</dbReference>
<dbReference type="InterPro" id="IPR015813">
    <property type="entry name" value="Pyrv/PenolPyrv_kinase-like_dom"/>
</dbReference>
<organism evidence="18">
    <name type="scientific">Desmarestia viridis</name>
    <dbReference type="NCBI Taxonomy" id="62313"/>
    <lineage>
        <taxon>Eukaryota</taxon>
        <taxon>Sar</taxon>
        <taxon>Stramenopiles</taxon>
        <taxon>Ochrophyta</taxon>
        <taxon>PX clade</taxon>
        <taxon>Phaeophyceae</taxon>
        <taxon>Desmarestiales</taxon>
        <taxon>Desmarestiaceae</taxon>
        <taxon>Desmarestia</taxon>
    </lineage>
</organism>
<evidence type="ECO:0000256" key="7">
    <source>
        <dbReference type="ARBA" id="ARBA00022777"/>
    </source>
</evidence>